<feature type="domain" description="CheW-like" evidence="3">
    <location>
        <begin position="16"/>
        <end position="157"/>
    </location>
</feature>
<dbReference type="SMART" id="SM00260">
    <property type="entry name" value="CheW"/>
    <property type="match status" value="1"/>
</dbReference>
<keyword evidence="1" id="KW-0597">Phosphoprotein</keyword>
<dbReference type="InterPro" id="IPR024181">
    <property type="entry name" value="Chemotax_regulator_CheV"/>
</dbReference>
<dbReference type="GO" id="GO:0006935">
    <property type="term" value="P:chemotaxis"/>
    <property type="evidence" value="ECO:0007669"/>
    <property type="project" value="InterPro"/>
</dbReference>
<evidence type="ECO:0000259" key="3">
    <source>
        <dbReference type="PROSITE" id="PS50851"/>
    </source>
</evidence>
<dbReference type="InterPro" id="IPR001789">
    <property type="entry name" value="Sig_transdc_resp-reg_receiver"/>
</dbReference>
<evidence type="ECO:0000313" key="4">
    <source>
        <dbReference type="EMBL" id="MCL1139874.1"/>
    </source>
</evidence>
<dbReference type="SUPFAM" id="SSF50341">
    <property type="entry name" value="CheW-like"/>
    <property type="match status" value="1"/>
</dbReference>
<accession>A0A9X1ZCT1</accession>
<dbReference type="Pfam" id="PF01584">
    <property type="entry name" value="CheW"/>
    <property type="match status" value="1"/>
</dbReference>
<dbReference type="InterPro" id="IPR011006">
    <property type="entry name" value="CheY-like_superfamily"/>
</dbReference>
<protein>
    <submittedName>
        <fullName evidence="4">Chemotaxis protein CheV</fullName>
    </submittedName>
</protein>
<dbReference type="PANTHER" id="PTHR47233:SF2">
    <property type="entry name" value="CHEMOTAXIS SIGNAL TRANSDUCTION SYSTEM RESPONSE REGULATOR CHEV"/>
    <property type="match status" value="1"/>
</dbReference>
<dbReference type="EMBL" id="JAKILB010000009">
    <property type="protein sequence ID" value="MCL1139874.1"/>
    <property type="molecule type" value="Genomic_DNA"/>
</dbReference>
<organism evidence="4 5">
    <name type="scientific">Shewanella pneumatophori</name>
    <dbReference type="NCBI Taxonomy" id="314092"/>
    <lineage>
        <taxon>Bacteria</taxon>
        <taxon>Pseudomonadati</taxon>
        <taxon>Pseudomonadota</taxon>
        <taxon>Gammaproteobacteria</taxon>
        <taxon>Alteromonadales</taxon>
        <taxon>Shewanellaceae</taxon>
        <taxon>Shewanella</taxon>
    </lineage>
</organism>
<evidence type="ECO:0000313" key="5">
    <source>
        <dbReference type="Proteomes" id="UP001139293"/>
    </source>
</evidence>
<comment type="caution">
    <text evidence="4">The sequence shown here is derived from an EMBL/GenBank/DDBJ whole genome shotgun (WGS) entry which is preliminary data.</text>
</comment>
<name>A0A9X1ZCT1_9GAMM</name>
<dbReference type="Gene3D" id="2.30.30.40">
    <property type="entry name" value="SH3 Domains"/>
    <property type="match status" value="1"/>
</dbReference>
<evidence type="ECO:0000256" key="1">
    <source>
        <dbReference type="PROSITE-ProRule" id="PRU00169"/>
    </source>
</evidence>
<keyword evidence="5" id="KW-1185">Reference proteome</keyword>
<dbReference type="GO" id="GO:0000160">
    <property type="term" value="P:phosphorelay signal transduction system"/>
    <property type="evidence" value="ECO:0007669"/>
    <property type="project" value="InterPro"/>
</dbReference>
<dbReference type="AlphaFoldDB" id="A0A9X1ZCT1"/>
<dbReference type="CDD" id="cd19924">
    <property type="entry name" value="REC_CheV-like"/>
    <property type="match status" value="1"/>
</dbReference>
<dbReference type="Gene3D" id="2.40.50.180">
    <property type="entry name" value="CheA-289, Domain 4"/>
    <property type="match status" value="1"/>
</dbReference>
<dbReference type="Proteomes" id="UP001139293">
    <property type="component" value="Unassembled WGS sequence"/>
</dbReference>
<dbReference type="RefSeq" id="WP_248950952.1">
    <property type="nucleotide sequence ID" value="NZ_JAKILB010000009.1"/>
</dbReference>
<dbReference type="Gene3D" id="3.40.50.2300">
    <property type="match status" value="1"/>
</dbReference>
<dbReference type="InterPro" id="IPR002545">
    <property type="entry name" value="CheW-lke_dom"/>
</dbReference>
<evidence type="ECO:0000259" key="2">
    <source>
        <dbReference type="PROSITE" id="PS50110"/>
    </source>
</evidence>
<gene>
    <name evidence="4" type="ORF">L2740_15100</name>
</gene>
<dbReference type="SMART" id="SM00448">
    <property type="entry name" value="REC"/>
    <property type="match status" value="1"/>
</dbReference>
<dbReference type="PROSITE" id="PS50110">
    <property type="entry name" value="RESPONSE_REGULATORY"/>
    <property type="match status" value="1"/>
</dbReference>
<sequence length="308" mass="33898">MDAITKSKPKSKANQSQGLLLFKLSHTQLFALGTLKIRELVPYSPLSAIPHSHPTILGAATIRGATIPIIDMAAAIGYRPITEEERKDSYIIITDCQRMVIGFLVRSIDKIIECNWRDIEKPPTTLGKNAFLTGVTKIDDKLVQLLDVELLLSKVFPLSPETTRAILTDVQREYLKPMNILLVDDSKVARKQLSDALDSINIPYQVTADGKEALAIMEQAERERQPINILVSDIEMPGLDGYELAFEVKNNPAIAAAYIILHTSLSSEISVSQAHQVGANEALTKFCAHELIEAMLRGAEKASANSNL</sequence>
<dbReference type="PROSITE" id="PS50851">
    <property type="entry name" value="CHEW"/>
    <property type="match status" value="1"/>
</dbReference>
<proteinExistence type="predicted"/>
<dbReference type="InterPro" id="IPR036061">
    <property type="entry name" value="CheW-like_dom_sf"/>
</dbReference>
<dbReference type="Pfam" id="PF00072">
    <property type="entry name" value="Response_reg"/>
    <property type="match status" value="1"/>
</dbReference>
<dbReference type="PANTHER" id="PTHR47233">
    <property type="entry name" value="CHEMOTAXIS PROTEIN CHEV"/>
    <property type="match status" value="1"/>
</dbReference>
<feature type="domain" description="Response regulatory" evidence="2">
    <location>
        <begin position="179"/>
        <end position="300"/>
    </location>
</feature>
<feature type="modified residue" description="4-aspartylphosphate" evidence="1">
    <location>
        <position position="233"/>
    </location>
</feature>
<dbReference type="PIRSF" id="PIRSF002867">
    <property type="entry name" value="CheV"/>
    <property type="match status" value="1"/>
</dbReference>
<dbReference type="SUPFAM" id="SSF52172">
    <property type="entry name" value="CheY-like"/>
    <property type="match status" value="1"/>
</dbReference>
<reference evidence="4" key="1">
    <citation type="submission" date="2022-01" db="EMBL/GenBank/DDBJ databases">
        <title>Whole genome-based taxonomy of the Shewanellaceae.</title>
        <authorList>
            <person name="Martin-Rodriguez A.J."/>
        </authorList>
    </citation>
    <scope>NUCLEOTIDE SEQUENCE</scope>
    <source>
        <strain evidence="4">KCTC 23973</strain>
    </source>
</reference>